<dbReference type="PANTHER" id="PTHR16770">
    <property type="entry name" value="PROTEIN RIPPLY-LIKE"/>
    <property type="match status" value="1"/>
</dbReference>
<evidence type="ECO:0000256" key="4">
    <source>
        <dbReference type="ARBA" id="ARBA00023015"/>
    </source>
</evidence>
<evidence type="ECO:0000256" key="8">
    <source>
        <dbReference type="SAM" id="MobiDB-lite"/>
    </source>
</evidence>
<dbReference type="GO" id="GO:0005634">
    <property type="term" value="C:nucleus"/>
    <property type="evidence" value="ECO:0007669"/>
    <property type="project" value="UniProtKB-SubCell"/>
</dbReference>
<dbReference type="AlphaFoldDB" id="A0AAY4EMK8"/>
<sequence>MLPPCHRARAEAKPAGAAHRCWGIWRPWSAVGPNAGRGSENISGSTSFCRNMSKSFHGFQHPVRLFMPKSRTQEYLSHLGEKVLASFPVQATLHFYNDDSSDSEEDEDEGPGGCPLLASSNESGR</sequence>
<keyword evidence="6" id="KW-0539">Nucleus</keyword>
<keyword evidence="4" id="KW-0805">Transcription regulation</keyword>
<dbReference type="GO" id="GO:0000122">
    <property type="term" value="P:negative regulation of transcription by RNA polymerase II"/>
    <property type="evidence" value="ECO:0007669"/>
    <property type="project" value="TreeGrafter"/>
</dbReference>
<evidence type="ECO:0000256" key="5">
    <source>
        <dbReference type="ARBA" id="ARBA00023163"/>
    </source>
</evidence>
<dbReference type="Pfam" id="PF14998">
    <property type="entry name" value="Ripply"/>
    <property type="match status" value="1"/>
</dbReference>
<keyword evidence="10" id="KW-1185">Reference proteome</keyword>
<dbReference type="InterPro" id="IPR028127">
    <property type="entry name" value="Ripply_fam"/>
</dbReference>
<comment type="subcellular location">
    <subcellularLocation>
        <location evidence="1">Nucleus</location>
    </subcellularLocation>
</comment>
<evidence type="ECO:0000256" key="3">
    <source>
        <dbReference type="ARBA" id="ARBA00022473"/>
    </source>
</evidence>
<evidence type="ECO:0000313" key="10">
    <source>
        <dbReference type="Proteomes" id="UP000694580"/>
    </source>
</evidence>
<dbReference type="GeneID" id="114792386"/>
<dbReference type="PANTHER" id="PTHR16770:SF4">
    <property type="entry name" value="PROTEIN RIPPLY3"/>
    <property type="match status" value="1"/>
</dbReference>
<protein>
    <recommendedName>
        <fullName evidence="7">Protein ripply3</fullName>
    </recommendedName>
</protein>
<dbReference type="Proteomes" id="UP000694580">
    <property type="component" value="Chromosome 6"/>
</dbReference>
<reference evidence="9" key="3">
    <citation type="submission" date="2025-09" db="UniProtKB">
        <authorList>
            <consortium name="Ensembl"/>
        </authorList>
    </citation>
    <scope>IDENTIFICATION</scope>
</reference>
<proteinExistence type="inferred from homology"/>
<reference evidence="9" key="2">
    <citation type="submission" date="2025-08" db="UniProtKB">
        <authorList>
            <consortium name="Ensembl"/>
        </authorList>
    </citation>
    <scope>IDENTIFICATION</scope>
</reference>
<dbReference type="RefSeq" id="XP_028839297.1">
    <property type="nucleotide sequence ID" value="XM_028983464.1"/>
</dbReference>
<evidence type="ECO:0000313" key="9">
    <source>
        <dbReference type="Ensembl" id="ENSDCDP00010058882.1"/>
    </source>
</evidence>
<feature type="compositionally biased region" description="Acidic residues" evidence="8">
    <location>
        <begin position="99"/>
        <end position="110"/>
    </location>
</feature>
<gene>
    <name evidence="9" type="primary">RIPPLY3</name>
</gene>
<dbReference type="GO" id="GO:0009880">
    <property type="term" value="P:embryonic pattern specification"/>
    <property type="evidence" value="ECO:0007669"/>
    <property type="project" value="TreeGrafter"/>
</dbReference>
<dbReference type="GeneTree" id="ENSGT00730000111429"/>
<reference evidence="9 10" key="1">
    <citation type="submission" date="2020-06" db="EMBL/GenBank/DDBJ databases">
        <authorList>
            <consortium name="Wellcome Sanger Institute Data Sharing"/>
        </authorList>
    </citation>
    <scope>NUCLEOTIDE SEQUENCE [LARGE SCALE GENOMIC DNA]</scope>
</reference>
<keyword evidence="3" id="KW-0217">Developmental protein</keyword>
<evidence type="ECO:0000256" key="1">
    <source>
        <dbReference type="ARBA" id="ARBA00004123"/>
    </source>
</evidence>
<feature type="region of interest" description="Disordered" evidence="8">
    <location>
        <begin position="96"/>
        <end position="125"/>
    </location>
</feature>
<keyword evidence="5" id="KW-0804">Transcription</keyword>
<organism evidence="9 10">
    <name type="scientific">Denticeps clupeoides</name>
    <name type="common">denticle herring</name>
    <dbReference type="NCBI Taxonomy" id="299321"/>
    <lineage>
        <taxon>Eukaryota</taxon>
        <taxon>Metazoa</taxon>
        <taxon>Chordata</taxon>
        <taxon>Craniata</taxon>
        <taxon>Vertebrata</taxon>
        <taxon>Euteleostomi</taxon>
        <taxon>Actinopterygii</taxon>
        <taxon>Neopterygii</taxon>
        <taxon>Teleostei</taxon>
        <taxon>Clupei</taxon>
        <taxon>Clupeiformes</taxon>
        <taxon>Denticipitoidei</taxon>
        <taxon>Denticipitidae</taxon>
        <taxon>Denticeps</taxon>
    </lineage>
</organism>
<evidence type="ECO:0000256" key="6">
    <source>
        <dbReference type="ARBA" id="ARBA00023242"/>
    </source>
</evidence>
<evidence type="ECO:0000256" key="2">
    <source>
        <dbReference type="ARBA" id="ARBA00006944"/>
    </source>
</evidence>
<comment type="similarity">
    <text evidence="2">Belongs to the ripply family.</text>
</comment>
<name>A0AAY4EMK8_9TELE</name>
<accession>A0AAY4EMK8</accession>
<evidence type="ECO:0000256" key="7">
    <source>
        <dbReference type="ARBA" id="ARBA00040827"/>
    </source>
</evidence>
<dbReference type="Ensembl" id="ENSDCDT00010069591.1">
    <property type="protein sequence ID" value="ENSDCDP00010058882.1"/>
    <property type="gene ID" value="ENSDCDG00010033039.1"/>
</dbReference>